<dbReference type="STRING" id="945553.A0A0D2L1S6"/>
<accession>A0A0D2L1S6</accession>
<keyword evidence="2" id="KW-1185">Reference proteome</keyword>
<name>A0A0D2L1S6_HYPSF</name>
<gene>
    <name evidence="1" type="ORF">HYPSUDRAFT_1090906</name>
</gene>
<organism evidence="1 2">
    <name type="scientific">Hypholoma sublateritium (strain FD-334 SS-4)</name>
    <dbReference type="NCBI Taxonomy" id="945553"/>
    <lineage>
        <taxon>Eukaryota</taxon>
        <taxon>Fungi</taxon>
        <taxon>Dikarya</taxon>
        <taxon>Basidiomycota</taxon>
        <taxon>Agaricomycotina</taxon>
        <taxon>Agaricomycetes</taxon>
        <taxon>Agaricomycetidae</taxon>
        <taxon>Agaricales</taxon>
        <taxon>Agaricineae</taxon>
        <taxon>Strophariaceae</taxon>
        <taxon>Hypholoma</taxon>
    </lineage>
</organism>
<proteinExistence type="predicted"/>
<dbReference type="AlphaFoldDB" id="A0A0D2L1S6"/>
<dbReference type="EMBL" id="KN817565">
    <property type="protein sequence ID" value="KJA20632.1"/>
    <property type="molecule type" value="Genomic_DNA"/>
</dbReference>
<dbReference type="Proteomes" id="UP000054270">
    <property type="component" value="Unassembled WGS sequence"/>
</dbReference>
<sequence length="98" mass="10734">MRSCGVIIACATFFGSEAISAIFAKAVFPTPQSTPEFFIFDNNCKLDAHLKQNGDTHFINTGKPVDVFHFTSKHKVTDTHCQVNCNPAAFPKLIDKGS</sequence>
<reference evidence="2" key="1">
    <citation type="submission" date="2014-04" db="EMBL/GenBank/DDBJ databases">
        <title>Evolutionary Origins and Diversification of the Mycorrhizal Mutualists.</title>
        <authorList>
            <consortium name="DOE Joint Genome Institute"/>
            <consortium name="Mycorrhizal Genomics Consortium"/>
            <person name="Kohler A."/>
            <person name="Kuo A."/>
            <person name="Nagy L.G."/>
            <person name="Floudas D."/>
            <person name="Copeland A."/>
            <person name="Barry K.W."/>
            <person name="Cichocki N."/>
            <person name="Veneault-Fourrey C."/>
            <person name="LaButti K."/>
            <person name="Lindquist E.A."/>
            <person name="Lipzen A."/>
            <person name="Lundell T."/>
            <person name="Morin E."/>
            <person name="Murat C."/>
            <person name="Riley R."/>
            <person name="Ohm R."/>
            <person name="Sun H."/>
            <person name="Tunlid A."/>
            <person name="Henrissat B."/>
            <person name="Grigoriev I.V."/>
            <person name="Hibbett D.S."/>
            <person name="Martin F."/>
        </authorList>
    </citation>
    <scope>NUCLEOTIDE SEQUENCE [LARGE SCALE GENOMIC DNA]</scope>
    <source>
        <strain evidence="2">FD-334 SS-4</strain>
    </source>
</reference>
<dbReference type="OrthoDB" id="2501483at2759"/>
<dbReference type="OMA" id="ICEMTAV"/>
<evidence type="ECO:0000313" key="1">
    <source>
        <dbReference type="EMBL" id="KJA20632.1"/>
    </source>
</evidence>
<protein>
    <submittedName>
        <fullName evidence="1">Uncharacterized protein</fullName>
    </submittedName>
</protein>
<evidence type="ECO:0000313" key="2">
    <source>
        <dbReference type="Proteomes" id="UP000054270"/>
    </source>
</evidence>